<accession>A0ABP8WAF0</accession>
<dbReference type="RefSeq" id="WP_345266013.1">
    <property type="nucleotide sequence ID" value="NZ_BAABIM010000002.1"/>
</dbReference>
<dbReference type="EMBL" id="BAABIM010000002">
    <property type="protein sequence ID" value="GAA4685435.1"/>
    <property type="molecule type" value="Genomic_DNA"/>
</dbReference>
<gene>
    <name evidence="1" type="ORF">GCM10023226_23750</name>
</gene>
<protein>
    <submittedName>
        <fullName evidence="1">Uncharacterized protein</fullName>
    </submittedName>
</protein>
<proteinExistence type="predicted"/>
<keyword evidence="2" id="KW-1185">Reference proteome</keyword>
<reference evidence="2" key="1">
    <citation type="journal article" date="2019" name="Int. J. Syst. Evol. Microbiol.">
        <title>The Global Catalogue of Microorganisms (GCM) 10K type strain sequencing project: providing services to taxonomists for standard genome sequencing and annotation.</title>
        <authorList>
            <consortium name="The Broad Institute Genomics Platform"/>
            <consortium name="The Broad Institute Genome Sequencing Center for Infectious Disease"/>
            <person name="Wu L."/>
            <person name="Ma J."/>
        </authorList>
    </citation>
    <scope>NUCLEOTIDE SEQUENCE [LARGE SCALE GENOMIC DNA]</scope>
    <source>
        <strain evidence="2">JCM 18127</strain>
    </source>
</reference>
<dbReference type="Proteomes" id="UP001500621">
    <property type="component" value="Unassembled WGS sequence"/>
</dbReference>
<sequence length="443" mass="47674">MLGRFEEVRRLRPVDLVRPVAGPLPAVPCLAVAQPVAGAATRTGWRAEDGTEIAAHLDRDGVRLEVRLAGVAETHRHRSRRHGRPEAAPDSLALTLTGPHLVAWTLEAGRWRVRARVDLAVDHGVEVHREDWLASLRPDAAQHGLFGQVGLRDLRLVTEADGTAYRAPDLPADHVLLTATSAGPGAFSSGHCSVWALDTARLELTHRADLFFRRRGAAGTGVFGDHAVHLLHHEGQWLVAASTWGDFDKRRPGASVGVTLAESSADLTQGVHLLDSSPLPLPTDGLTSVGVWDPHLVLDDDRWLVGYVSASRFFRFHPVLAEGPALDRLALRAAAARRTATEGTTLHRDPRVGDGWLVLASDGRDGRRGQRERYPVFDLDLTEIGALDAPYPTNIPWPTLVPSSAGLLMVGFDTTPSGGPLVGYGSHGDVVLARQVATARTAG</sequence>
<organism evidence="1 2">
    <name type="scientific">Nocardioides nanhaiensis</name>
    <dbReference type="NCBI Taxonomy" id="1476871"/>
    <lineage>
        <taxon>Bacteria</taxon>
        <taxon>Bacillati</taxon>
        <taxon>Actinomycetota</taxon>
        <taxon>Actinomycetes</taxon>
        <taxon>Propionibacteriales</taxon>
        <taxon>Nocardioidaceae</taxon>
        <taxon>Nocardioides</taxon>
    </lineage>
</organism>
<evidence type="ECO:0000313" key="1">
    <source>
        <dbReference type="EMBL" id="GAA4685435.1"/>
    </source>
</evidence>
<name>A0ABP8WAF0_9ACTN</name>
<comment type="caution">
    <text evidence="1">The sequence shown here is derived from an EMBL/GenBank/DDBJ whole genome shotgun (WGS) entry which is preliminary data.</text>
</comment>
<evidence type="ECO:0000313" key="2">
    <source>
        <dbReference type="Proteomes" id="UP001500621"/>
    </source>
</evidence>